<dbReference type="Proteomes" id="UP000218323">
    <property type="component" value="Unassembled WGS sequence"/>
</dbReference>
<keyword evidence="2" id="KW-0812">Transmembrane</keyword>
<feature type="region of interest" description="Disordered" evidence="1">
    <location>
        <begin position="1"/>
        <end position="20"/>
    </location>
</feature>
<gene>
    <name evidence="3" type="ORF">COA07_01155</name>
</gene>
<evidence type="ECO:0000256" key="1">
    <source>
        <dbReference type="SAM" id="MobiDB-lite"/>
    </source>
</evidence>
<dbReference type="Pfam" id="PF03729">
    <property type="entry name" value="DUF308"/>
    <property type="match status" value="1"/>
</dbReference>
<keyword evidence="4" id="KW-1185">Reference proteome</keyword>
<evidence type="ECO:0000313" key="3">
    <source>
        <dbReference type="EMBL" id="PCG15632.1"/>
    </source>
</evidence>
<keyword evidence="2" id="KW-0472">Membrane</keyword>
<dbReference type="GO" id="GO:0005886">
    <property type="term" value="C:plasma membrane"/>
    <property type="evidence" value="ECO:0007669"/>
    <property type="project" value="TreeGrafter"/>
</dbReference>
<dbReference type="EMBL" id="NWVC01000001">
    <property type="protein sequence ID" value="PCG15632.1"/>
    <property type="molecule type" value="Genomic_DNA"/>
</dbReference>
<dbReference type="PANTHER" id="PTHR34989">
    <property type="entry name" value="PROTEIN HDED"/>
    <property type="match status" value="1"/>
</dbReference>
<comment type="caution">
    <text evidence="3">The sequence shown here is derived from an EMBL/GenBank/DDBJ whole genome shotgun (WGS) entry which is preliminary data.</text>
</comment>
<accession>A0A2A4ICU9</accession>
<protein>
    <recommendedName>
        <fullName evidence="5">HdeD family acid-resistance protein</fullName>
    </recommendedName>
</protein>
<feature type="compositionally biased region" description="Pro residues" evidence="1">
    <location>
        <begin position="11"/>
        <end position="20"/>
    </location>
</feature>
<proteinExistence type="predicted"/>
<name>A0A2A4ICU9_9SPHN</name>
<dbReference type="RefSeq" id="WP_066710552.1">
    <property type="nucleotide sequence ID" value="NZ_JBHIWA010000089.1"/>
</dbReference>
<reference evidence="3 4" key="1">
    <citation type="submission" date="2017-09" db="EMBL/GenBank/DDBJ databases">
        <title>Sphingomonas adhaesiva DSM 7418, whole genome shotgun sequence.</title>
        <authorList>
            <person name="Feng G."/>
            <person name="Zhu H."/>
        </authorList>
    </citation>
    <scope>NUCLEOTIDE SEQUENCE [LARGE SCALE GENOMIC DNA]</scope>
    <source>
        <strain evidence="3 4">DSM 7418</strain>
    </source>
</reference>
<dbReference type="InterPro" id="IPR052712">
    <property type="entry name" value="Acid_resist_chaperone_HdeD"/>
</dbReference>
<dbReference type="AlphaFoldDB" id="A0A2A4ICU9"/>
<feature type="transmembrane region" description="Helical" evidence="2">
    <location>
        <begin position="170"/>
        <end position="187"/>
    </location>
</feature>
<dbReference type="InterPro" id="IPR005325">
    <property type="entry name" value="DUF308_memb"/>
</dbReference>
<dbReference type="PANTHER" id="PTHR34989:SF1">
    <property type="entry name" value="PROTEIN HDED"/>
    <property type="match status" value="1"/>
</dbReference>
<evidence type="ECO:0000256" key="2">
    <source>
        <dbReference type="SAM" id="Phobius"/>
    </source>
</evidence>
<feature type="transmembrane region" description="Helical" evidence="2">
    <location>
        <begin position="142"/>
        <end position="164"/>
    </location>
</feature>
<keyword evidence="2" id="KW-1133">Transmembrane helix</keyword>
<feature type="transmembrane region" description="Helical" evidence="2">
    <location>
        <begin position="55"/>
        <end position="79"/>
    </location>
</feature>
<evidence type="ECO:0008006" key="5">
    <source>
        <dbReference type="Google" id="ProtNLM"/>
    </source>
</evidence>
<organism evidence="3 4">
    <name type="scientific">Sphingomonas adhaesiva</name>
    <dbReference type="NCBI Taxonomy" id="28212"/>
    <lineage>
        <taxon>Bacteria</taxon>
        <taxon>Pseudomonadati</taxon>
        <taxon>Pseudomonadota</taxon>
        <taxon>Alphaproteobacteria</taxon>
        <taxon>Sphingomonadales</taxon>
        <taxon>Sphingomonadaceae</taxon>
        <taxon>Sphingomonas</taxon>
    </lineage>
</organism>
<feature type="transmembrane region" description="Helical" evidence="2">
    <location>
        <begin position="29"/>
        <end position="49"/>
    </location>
</feature>
<evidence type="ECO:0000313" key="4">
    <source>
        <dbReference type="Proteomes" id="UP000218323"/>
    </source>
</evidence>
<sequence length="201" mass="20780">MTDLRDQTFPPDTPPHSGPPAGPSIGAGWGWIMAYGVVSVVLGIAAFVFPYAATFAATVTIGVLFFVSGVFAIAAGLFGHGAESRGYSVLFGILSVVVGALMVMEPVTGAISLTLTVAVWLGARGALELWWGLKMRRRRGMLIALGAVNVLLAVFIAMTVPWSALTLPGYVLAISFLFGGVAALTAAGDHRKGASAFAVPE</sequence>